<dbReference type="Proteomes" id="UP000298173">
    <property type="component" value="Unassembled WGS sequence"/>
</dbReference>
<sequence length="208" mass="23658">MAKTTDAQDRYALSFTSGGLLLREADVVASVYLRERNWGTVRQIAIEGNLLQARTTSSSLRVIRETIQRLSVLDDPELELLVDSSLTERCHLMWVAACRRYELIGEFAEEVLRERFLLLTPTLDTGDFERFFAGKSLWHSELDEIRPSTRRELRRSLFRMLHEAGLCSEGGDILPAVLSERVHDALAARTPSDVRFLPTNLPTEVSPR</sequence>
<gene>
    <name evidence="1" type="ORF">E3O06_11890</name>
</gene>
<organism evidence="1 2">
    <name type="scientific">Cryobacterium glaciale</name>
    <dbReference type="NCBI Taxonomy" id="1259145"/>
    <lineage>
        <taxon>Bacteria</taxon>
        <taxon>Bacillati</taxon>
        <taxon>Actinomycetota</taxon>
        <taxon>Actinomycetes</taxon>
        <taxon>Micrococcales</taxon>
        <taxon>Microbacteriaceae</taxon>
        <taxon>Cryobacterium</taxon>
    </lineage>
</organism>
<reference evidence="1 2" key="1">
    <citation type="submission" date="2019-03" db="EMBL/GenBank/DDBJ databases">
        <title>Genomics of glacier-inhabiting Cryobacterium strains.</title>
        <authorList>
            <person name="Liu Q."/>
            <person name="Xin Y.-H."/>
        </authorList>
    </citation>
    <scope>NUCLEOTIDE SEQUENCE [LARGE SCALE GENOMIC DNA]</scope>
    <source>
        <strain evidence="1 2">HLT2-23</strain>
    </source>
</reference>
<dbReference type="Gene3D" id="1.10.3540.10">
    <property type="entry name" value="uncharacterized protein from magnetospirillum magneticum domain"/>
    <property type="match status" value="1"/>
</dbReference>
<dbReference type="InterPro" id="IPR023137">
    <property type="entry name" value="BrxA_sf"/>
</dbReference>
<dbReference type="InterPro" id="IPR014948">
    <property type="entry name" value="BrxA"/>
</dbReference>
<evidence type="ECO:0000313" key="2">
    <source>
        <dbReference type="Proteomes" id="UP000298173"/>
    </source>
</evidence>
<protein>
    <submittedName>
        <fullName evidence="1">DUF1819 family protein</fullName>
    </submittedName>
</protein>
<proteinExistence type="predicted"/>
<dbReference type="Pfam" id="PF08849">
    <property type="entry name" value="BrxA"/>
    <property type="match status" value="1"/>
</dbReference>
<name>A0A4R8UUI9_9MICO</name>
<accession>A0A4R8UUI9</accession>
<dbReference type="EMBL" id="SOEY01000026">
    <property type="protein sequence ID" value="TFB71539.1"/>
    <property type="molecule type" value="Genomic_DNA"/>
</dbReference>
<comment type="caution">
    <text evidence="1">The sequence shown here is derived from an EMBL/GenBank/DDBJ whole genome shotgun (WGS) entry which is preliminary data.</text>
</comment>
<dbReference type="AlphaFoldDB" id="A0A4R8UUI9"/>
<evidence type="ECO:0000313" key="1">
    <source>
        <dbReference type="EMBL" id="TFB71539.1"/>
    </source>
</evidence>
<dbReference type="RefSeq" id="WP_134503605.1">
    <property type="nucleotide sequence ID" value="NZ_SOEY01000026.1"/>
</dbReference>
<keyword evidence="2" id="KW-1185">Reference proteome</keyword>
<dbReference type="OrthoDB" id="981635at2"/>